<feature type="transmembrane region" description="Helical" evidence="5">
    <location>
        <begin position="66"/>
        <end position="91"/>
    </location>
</feature>
<feature type="transmembrane region" description="Helical" evidence="5">
    <location>
        <begin position="103"/>
        <end position="125"/>
    </location>
</feature>
<reference evidence="6" key="1">
    <citation type="journal article" date="2021" name="PeerJ">
        <title>Extensive microbial diversity within the chicken gut microbiome revealed by metagenomics and culture.</title>
        <authorList>
            <person name="Gilroy R."/>
            <person name="Ravi A."/>
            <person name="Getino M."/>
            <person name="Pursley I."/>
            <person name="Horton D.L."/>
            <person name="Alikhan N.F."/>
            <person name="Baker D."/>
            <person name="Gharbi K."/>
            <person name="Hall N."/>
            <person name="Watson M."/>
            <person name="Adriaenssens E.M."/>
            <person name="Foster-Nyarko E."/>
            <person name="Jarju S."/>
            <person name="Secka A."/>
            <person name="Antonio M."/>
            <person name="Oren A."/>
            <person name="Chaudhuri R.R."/>
            <person name="La Ragione R."/>
            <person name="Hildebrand F."/>
            <person name="Pallen M.J."/>
        </authorList>
    </citation>
    <scope>NUCLEOTIDE SEQUENCE</scope>
    <source>
        <strain evidence="6">Gambia15-2214</strain>
    </source>
</reference>
<organism evidence="6 7">
    <name type="scientific">Candidatus Treponema excrementipullorum</name>
    <dbReference type="NCBI Taxonomy" id="2838768"/>
    <lineage>
        <taxon>Bacteria</taxon>
        <taxon>Pseudomonadati</taxon>
        <taxon>Spirochaetota</taxon>
        <taxon>Spirochaetia</taxon>
        <taxon>Spirochaetales</taxon>
        <taxon>Treponemataceae</taxon>
        <taxon>Treponema</taxon>
    </lineage>
</organism>
<comment type="caution">
    <text evidence="6">The sequence shown here is derived from an EMBL/GenBank/DDBJ whole genome shotgun (WGS) entry which is preliminary data.</text>
</comment>
<evidence type="ECO:0000256" key="4">
    <source>
        <dbReference type="ARBA" id="ARBA00023136"/>
    </source>
</evidence>
<evidence type="ECO:0000256" key="3">
    <source>
        <dbReference type="ARBA" id="ARBA00022989"/>
    </source>
</evidence>
<dbReference type="EMBL" id="JAHLFV010000168">
    <property type="protein sequence ID" value="MBU3850323.1"/>
    <property type="molecule type" value="Genomic_DNA"/>
</dbReference>
<reference evidence="6" key="2">
    <citation type="submission" date="2021-04" db="EMBL/GenBank/DDBJ databases">
        <authorList>
            <person name="Gilroy R."/>
        </authorList>
    </citation>
    <scope>NUCLEOTIDE SEQUENCE</scope>
    <source>
        <strain evidence="6">Gambia15-2214</strain>
    </source>
</reference>
<dbReference type="GO" id="GO:0016020">
    <property type="term" value="C:membrane"/>
    <property type="evidence" value="ECO:0007669"/>
    <property type="project" value="UniProtKB-SubCell"/>
</dbReference>
<protein>
    <submittedName>
        <fullName evidence="6">CvpA family protein</fullName>
    </submittedName>
</protein>
<evidence type="ECO:0000256" key="2">
    <source>
        <dbReference type="ARBA" id="ARBA00022692"/>
    </source>
</evidence>
<feature type="transmembrane region" description="Helical" evidence="5">
    <location>
        <begin position="34"/>
        <end position="60"/>
    </location>
</feature>
<dbReference type="Proteomes" id="UP000823914">
    <property type="component" value="Unassembled WGS sequence"/>
</dbReference>
<name>A0A9E2P0S6_9SPIR</name>
<dbReference type="PANTHER" id="PTHR37306:SF1">
    <property type="entry name" value="COLICIN V PRODUCTION PROTEIN"/>
    <property type="match status" value="1"/>
</dbReference>
<keyword evidence="3 5" id="KW-1133">Transmembrane helix</keyword>
<dbReference type="InterPro" id="IPR003825">
    <property type="entry name" value="Colicin-V_CvpA"/>
</dbReference>
<accession>A0A9E2P0S6</accession>
<dbReference type="GO" id="GO:0009403">
    <property type="term" value="P:toxin biosynthetic process"/>
    <property type="evidence" value="ECO:0007669"/>
    <property type="project" value="InterPro"/>
</dbReference>
<evidence type="ECO:0000256" key="1">
    <source>
        <dbReference type="ARBA" id="ARBA00004141"/>
    </source>
</evidence>
<dbReference type="PANTHER" id="PTHR37306">
    <property type="entry name" value="COLICIN V PRODUCTION PROTEIN"/>
    <property type="match status" value="1"/>
</dbReference>
<proteinExistence type="predicted"/>
<sequence length="161" mass="17726">MNIAIIDLVFLAIILWFVIVATIKGLIAEVFGKAAFVVGILIGLLFANDLYPSVVIWVPIPFVAQILSFILIFIAVFLAIKILQLLLGSLFSGEVLGSLNRALGFFFGLAEGLIIVSFVLIILHLQPWFDVSGLLDNSIFDTFLGNFISYPIKIVNQRIDV</sequence>
<evidence type="ECO:0000256" key="5">
    <source>
        <dbReference type="SAM" id="Phobius"/>
    </source>
</evidence>
<dbReference type="AlphaFoldDB" id="A0A9E2P0S6"/>
<dbReference type="Pfam" id="PF02674">
    <property type="entry name" value="Colicin_V"/>
    <property type="match status" value="1"/>
</dbReference>
<feature type="transmembrane region" description="Helical" evidence="5">
    <location>
        <begin position="6"/>
        <end position="27"/>
    </location>
</feature>
<evidence type="ECO:0000313" key="7">
    <source>
        <dbReference type="Proteomes" id="UP000823914"/>
    </source>
</evidence>
<evidence type="ECO:0000313" key="6">
    <source>
        <dbReference type="EMBL" id="MBU3850323.1"/>
    </source>
</evidence>
<keyword evidence="2 5" id="KW-0812">Transmembrane</keyword>
<gene>
    <name evidence="6" type="ORF">IAA16_07145</name>
</gene>
<keyword evidence="4 5" id="KW-0472">Membrane</keyword>
<comment type="subcellular location">
    <subcellularLocation>
        <location evidence="1">Membrane</location>
        <topology evidence="1">Multi-pass membrane protein</topology>
    </subcellularLocation>
</comment>